<dbReference type="Proteomes" id="UP000666562">
    <property type="component" value="Unassembled WGS sequence"/>
</dbReference>
<reference evidence="1" key="1">
    <citation type="submission" date="2020-03" db="EMBL/GenBank/DDBJ databases">
        <title>Genome differentiation and subclade ecological adaptation of Prochlorococcus HLII clade in the global ocean.</title>
        <authorList>
            <person name="Yan W."/>
            <person name="Fen X."/>
            <person name="Zhang W."/>
        </authorList>
    </citation>
    <scope>NUCLEOTIDE SEQUENCE</scope>
    <source>
        <strain evidence="1">XMU1401</strain>
    </source>
</reference>
<dbReference type="Pfam" id="PF19662">
    <property type="entry name" value="DUF6165"/>
    <property type="match status" value="1"/>
</dbReference>
<evidence type="ECO:0000313" key="2">
    <source>
        <dbReference type="Proteomes" id="UP000666562"/>
    </source>
</evidence>
<organism evidence="1 2">
    <name type="scientific">Prochlorococcus marinus str. XMU1401</name>
    <dbReference type="NCBI Taxonomy" id="2052594"/>
    <lineage>
        <taxon>Bacteria</taxon>
        <taxon>Bacillati</taxon>
        <taxon>Cyanobacteriota</taxon>
        <taxon>Cyanophyceae</taxon>
        <taxon>Synechococcales</taxon>
        <taxon>Prochlorococcaceae</taxon>
        <taxon>Prochlorococcus</taxon>
    </lineage>
</organism>
<proteinExistence type="predicted"/>
<accession>A0A8I1X5K7</accession>
<comment type="caution">
    <text evidence="1">The sequence shown here is derived from an EMBL/GenBank/DDBJ whole genome shotgun (WGS) entry which is preliminary data.</text>
</comment>
<dbReference type="EMBL" id="JAAORC010000002">
    <property type="protein sequence ID" value="MBO8223137.1"/>
    <property type="molecule type" value="Genomic_DNA"/>
</dbReference>
<sequence>MKNSSIKKKIINAPISIGELVDKITILEIKKIKLQNSKLENVLKELSFLRKLMEKHQIEITDDLFTQLKEINLTLWNIEDQIRIKEKNKEFDNIFIELARSVYFKNDKRAEIKKRINQLSNSEITEEKSYAEY</sequence>
<dbReference type="RefSeq" id="WP_100883827.1">
    <property type="nucleotide sequence ID" value="NZ_JAAORC010000002.1"/>
</dbReference>
<protein>
    <submittedName>
        <fullName evidence="1">Uncharacterized protein</fullName>
    </submittedName>
</protein>
<dbReference type="AlphaFoldDB" id="A0A8I1X5K7"/>
<gene>
    <name evidence="1" type="ORF">HA142_06380</name>
</gene>
<dbReference type="InterPro" id="IPR046163">
    <property type="entry name" value="DUF6165"/>
</dbReference>
<evidence type="ECO:0000313" key="1">
    <source>
        <dbReference type="EMBL" id="MBO8223137.1"/>
    </source>
</evidence>
<name>A0A8I1X5K7_PROMR</name>